<organism evidence="1 2">
    <name type="scientific">Brachionus plicatilis</name>
    <name type="common">Marine rotifer</name>
    <name type="synonym">Brachionus muelleri</name>
    <dbReference type="NCBI Taxonomy" id="10195"/>
    <lineage>
        <taxon>Eukaryota</taxon>
        <taxon>Metazoa</taxon>
        <taxon>Spiralia</taxon>
        <taxon>Gnathifera</taxon>
        <taxon>Rotifera</taxon>
        <taxon>Eurotatoria</taxon>
        <taxon>Monogononta</taxon>
        <taxon>Pseudotrocha</taxon>
        <taxon>Ploima</taxon>
        <taxon>Brachionidae</taxon>
        <taxon>Brachionus</taxon>
    </lineage>
</organism>
<protein>
    <submittedName>
        <fullName evidence="1">Uncharacterized protein</fullName>
    </submittedName>
</protein>
<reference evidence="1 2" key="1">
    <citation type="journal article" date="2018" name="Sci. Rep.">
        <title>Genomic signatures of local adaptation to the degree of environmental predictability in rotifers.</title>
        <authorList>
            <person name="Franch-Gras L."/>
            <person name="Hahn C."/>
            <person name="Garcia-Roger E.M."/>
            <person name="Carmona M.J."/>
            <person name="Serra M."/>
            <person name="Gomez A."/>
        </authorList>
    </citation>
    <scope>NUCLEOTIDE SEQUENCE [LARGE SCALE GENOMIC DNA]</scope>
    <source>
        <strain evidence="1">HYR1</strain>
    </source>
</reference>
<proteinExistence type="predicted"/>
<evidence type="ECO:0000313" key="1">
    <source>
        <dbReference type="EMBL" id="RNA29044.1"/>
    </source>
</evidence>
<dbReference type="EMBL" id="REGN01002291">
    <property type="protein sequence ID" value="RNA29044.1"/>
    <property type="molecule type" value="Genomic_DNA"/>
</dbReference>
<dbReference type="AlphaFoldDB" id="A0A3M7RZS4"/>
<gene>
    <name evidence="1" type="ORF">BpHYR1_031244</name>
</gene>
<keyword evidence="2" id="KW-1185">Reference proteome</keyword>
<accession>A0A3M7RZS4</accession>
<name>A0A3M7RZS4_BRAPC</name>
<dbReference type="Proteomes" id="UP000276133">
    <property type="component" value="Unassembled WGS sequence"/>
</dbReference>
<comment type="caution">
    <text evidence="1">The sequence shown here is derived from an EMBL/GenBank/DDBJ whole genome shotgun (WGS) entry which is preliminary data.</text>
</comment>
<sequence>MIRQYFLAFKFKHSSFHHHSRILITFYQTLFFHFVNTNKIFSIFSDLLNFTLLSEGDSKCRKMQKIGLNPEVPSDLVPKQKMMNKSKEN</sequence>
<evidence type="ECO:0000313" key="2">
    <source>
        <dbReference type="Proteomes" id="UP000276133"/>
    </source>
</evidence>